<organism evidence="7 8">
    <name type="scientific">Myriangium duriaei CBS 260.36</name>
    <dbReference type="NCBI Taxonomy" id="1168546"/>
    <lineage>
        <taxon>Eukaryota</taxon>
        <taxon>Fungi</taxon>
        <taxon>Dikarya</taxon>
        <taxon>Ascomycota</taxon>
        <taxon>Pezizomycotina</taxon>
        <taxon>Dothideomycetes</taxon>
        <taxon>Dothideomycetidae</taxon>
        <taxon>Myriangiales</taxon>
        <taxon>Myriangiaceae</taxon>
        <taxon>Myriangium</taxon>
    </lineage>
</organism>
<dbReference type="Pfam" id="PF04117">
    <property type="entry name" value="Mpv17_PMP22"/>
    <property type="match status" value="1"/>
</dbReference>
<gene>
    <name evidence="7" type="ORF">K461DRAFT_321713</name>
</gene>
<dbReference type="InterPro" id="IPR007248">
    <property type="entry name" value="Mpv17_PMP22"/>
</dbReference>
<evidence type="ECO:0000256" key="1">
    <source>
        <dbReference type="ARBA" id="ARBA00004141"/>
    </source>
</evidence>
<evidence type="ECO:0000256" key="3">
    <source>
        <dbReference type="ARBA" id="ARBA00022692"/>
    </source>
</evidence>
<dbReference type="PANTHER" id="PTHR11266:SF80">
    <property type="entry name" value="PEROXISOMAL MEMBRANE PROTEIN 2"/>
    <property type="match status" value="1"/>
</dbReference>
<dbReference type="GO" id="GO:0005778">
    <property type="term" value="C:peroxisomal membrane"/>
    <property type="evidence" value="ECO:0007669"/>
    <property type="project" value="TreeGrafter"/>
</dbReference>
<feature type="transmembrane region" description="Helical" evidence="6">
    <location>
        <begin position="153"/>
        <end position="173"/>
    </location>
</feature>
<evidence type="ECO:0000256" key="2">
    <source>
        <dbReference type="ARBA" id="ARBA00006824"/>
    </source>
</evidence>
<evidence type="ECO:0000256" key="5">
    <source>
        <dbReference type="ARBA" id="ARBA00023136"/>
    </source>
</evidence>
<keyword evidence="4 6" id="KW-1133">Transmembrane helix</keyword>
<keyword evidence="3 6" id="KW-0812">Transmembrane</keyword>
<comment type="subcellular location">
    <subcellularLocation>
        <location evidence="1">Membrane</location>
        <topology evidence="1">Multi-pass membrane protein</topology>
    </subcellularLocation>
</comment>
<keyword evidence="5 6" id="KW-0472">Membrane</keyword>
<dbReference type="PANTHER" id="PTHR11266">
    <property type="entry name" value="PEROXISOMAL MEMBRANE PROTEIN 2, PXMP2 MPV17"/>
    <property type="match status" value="1"/>
</dbReference>
<comment type="caution">
    <text evidence="7">The sequence shown here is derived from an EMBL/GenBank/DDBJ whole genome shotgun (WGS) entry which is preliminary data.</text>
</comment>
<keyword evidence="8" id="KW-1185">Reference proteome</keyword>
<dbReference type="EMBL" id="ML996086">
    <property type="protein sequence ID" value="KAF2152749.1"/>
    <property type="molecule type" value="Genomic_DNA"/>
</dbReference>
<evidence type="ECO:0000256" key="4">
    <source>
        <dbReference type="ARBA" id="ARBA00022989"/>
    </source>
</evidence>
<accession>A0A9P4J5G7</accession>
<evidence type="ECO:0000313" key="7">
    <source>
        <dbReference type="EMBL" id="KAF2152749.1"/>
    </source>
</evidence>
<feature type="transmembrane region" description="Helical" evidence="6">
    <location>
        <begin position="180"/>
        <end position="199"/>
    </location>
</feature>
<dbReference type="AlphaFoldDB" id="A0A9P4J5G7"/>
<protein>
    <recommendedName>
        <fullName evidence="9">Mpv17/PMP22 family protein</fullName>
    </recommendedName>
</protein>
<evidence type="ECO:0000256" key="6">
    <source>
        <dbReference type="RuleBase" id="RU363053"/>
    </source>
</evidence>
<dbReference type="Proteomes" id="UP000799439">
    <property type="component" value="Unassembled WGS sequence"/>
</dbReference>
<reference evidence="7" key="1">
    <citation type="journal article" date="2020" name="Stud. Mycol.">
        <title>101 Dothideomycetes genomes: a test case for predicting lifestyles and emergence of pathogens.</title>
        <authorList>
            <person name="Haridas S."/>
            <person name="Albert R."/>
            <person name="Binder M."/>
            <person name="Bloem J."/>
            <person name="Labutti K."/>
            <person name="Salamov A."/>
            <person name="Andreopoulos B."/>
            <person name="Baker S."/>
            <person name="Barry K."/>
            <person name="Bills G."/>
            <person name="Bluhm B."/>
            <person name="Cannon C."/>
            <person name="Castanera R."/>
            <person name="Culley D."/>
            <person name="Daum C."/>
            <person name="Ezra D."/>
            <person name="Gonzalez J."/>
            <person name="Henrissat B."/>
            <person name="Kuo A."/>
            <person name="Liang C."/>
            <person name="Lipzen A."/>
            <person name="Lutzoni F."/>
            <person name="Magnuson J."/>
            <person name="Mondo S."/>
            <person name="Nolan M."/>
            <person name="Ohm R."/>
            <person name="Pangilinan J."/>
            <person name="Park H.-J."/>
            <person name="Ramirez L."/>
            <person name="Alfaro M."/>
            <person name="Sun H."/>
            <person name="Tritt A."/>
            <person name="Yoshinaga Y."/>
            <person name="Zwiers L.-H."/>
            <person name="Turgeon B."/>
            <person name="Goodwin S."/>
            <person name="Spatafora J."/>
            <person name="Crous P."/>
            <person name="Grigoriev I."/>
        </authorList>
    </citation>
    <scope>NUCLEOTIDE SEQUENCE</scope>
    <source>
        <strain evidence="7">CBS 260.36</strain>
    </source>
</reference>
<feature type="transmembrane region" description="Helical" evidence="6">
    <location>
        <begin position="113"/>
        <end position="133"/>
    </location>
</feature>
<sequence>MPSPMLTAVSQSTLLASLSNISAQILNHHLYSASKPFSFSLPELLRFAALNIIVAPPNFLWQAWLERNFPAYPPRSGGGIELAERGEVNEKKLDDRPEGDEGKFNWGNTIRKWVLDCWTLGAVFNTLAFLTIMGAMKGKGGEEILAAVRKDTVPIIVAGYKVWPLASFFSFTFIPWERRIVFLSFVGFLWGIYMSFVAARQ</sequence>
<comment type="similarity">
    <text evidence="2 6">Belongs to the peroxisomal membrane protein PXMP2/4 family.</text>
</comment>
<evidence type="ECO:0000313" key="8">
    <source>
        <dbReference type="Proteomes" id="UP000799439"/>
    </source>
</evidence>
<evidence type="ECO:0008006" key="9">
    <source>
        <dbReference type="Google" id="ProtNLM"/>
    </source>
</evidence>
<proteinExistence type="inferred from homology"/>
<name>A0A9P4J5G7_9PEZI</name>
<dbReference type="OrthoDB" id="10267969at2759"/>